<sequence length="98" mass="11208">MKCENCPYKDIASVPNEHAFDVPDKTMIFYKDVDYCTEHSMPCDDAYLNCPYREITVEAQHIQLVIGLLKSHTEHPKIFTAGTAIEQLNKILFGEDLT</sequence>
<dbReference type="EMBL" id="MFGW01000245">
    <property type="protein sequence ID" value="OGF58477.1"/>
    <property type="molecule type" value="Genomic_DNA"/>
</dbReference>
<proteinExistence type="predicted"/>
<dbReference type="AlphaFoldDB" id="A0A1F5V4X4"/>
<dbReference type="STRING" id="1817863.A2Y62_21185"/>
<name>A0A1F5V4X4_9BACT</name>
<accession>A0A1F5V4X4</accession>
<evidence type="ECO:0000313" key="1">
    <source>
        <dbReference type="EMBL" id="OGF58477.1"/>
    </source>
</evidence>
<comment type="caution">
    <text evidence="1">The sequence shown here is derived from an EMBL/GenBank/DDBJ whole genome shotgun (WGS) entry which is preliminary data.</text>
</comment>
<dbReference type="Proteomes" id="UP000178943">
    <property type="component" value="Unassembled WGS sequence"/>
</dbReference>
<evidence type="ECO:0000313" key="2">
    <source>
        <dbReference type="Proteomes" id="UP000178943"/>
    </source>
</evidence>
<organism evidence="1 2">
    <name type="scientific">Candidatus Fischerbacteria bacterium RBG_13_37_8</name>
    <dbReference type="NCBI Taxonomy" id="1817863"/>
    <lineage>
        <taxon>Bacteria</taxon>
        <taxon>Candidatus Fischeribacteriota</taxon>
    </lineage>
</organism>
<reference evidence="1 2" key="1">
    <citation type="journal article" date="2016" name="Nat. Commun.">
        <title>Thousands of microbial genomes shed light on interconnected biogeochemical processes in an aquifer system.</title>
        <authorList>
            <person name="Anantharaman K."/>
            <person name="Brown C.T."/>
            <person name="Hug L.A."/>
            <person name="Sharon I."/>
            <person name="Castelle C.J."/>
            <person name="Probst A.J."/>
            <person name="Thomas B.C."/>
            <person name="Singh A."/>
            <person name="Wilkins M.J."/>
            <person name="Karaoz U."/>
            <person name="Brodie E.L."/>
            <person name="Williams K.H."/>
            <person name="Hubbard S.S."/>
            <person name="Banfield J.F."/>
        </authorList>
    </citation>
    <scope>NUCLEOTIDE SEQUENCE [LARGE SCALE GENOMIC DNA]</scope>
</reference>
<gene>
    <name evidence="1" type="ORF">A2Y62_21185</name>
</gene>
<protein>
    <submittedName>
        <fullName evidence="1">Uncharacterized protein</fullName>
    </submittedName>
</protein>